<dbReference type="Gene3D" id="3.50.7.10">
    <property type="entry name" value="GroEL"/>
    <property type="match status" value="1"/>
</dbReference>
<dbReference type="PRINTS" id="PR00304">
    <property type="entry name" value="TCOMPLEXTCP1"/>
</dbReference>
<evidence type="ECO:0000256" key="3">
    <source>
        <dbReference type="ARBA" id="ARBA00011381"/>
    </source>
</evidence>
<evidence type="ECO:0000256" key="5">
    <source>
        <dbReference type="ARBA" id="ARBA00022840"/>
    </source>
</evidence>
<keyword evidence="6 7" id="KW-0143">Chaperone</keyword>
<dbReference type="Pfam" id="PF00118">
    <property type="entry name" value="Cpn60_TCP1"/>
    <property type="match status" value="1"/>
</dbReference>
<dbReference type="SUPFAM" id="SSF54849">
    <property type="entry name" value="GroEL-intermediate domain like"/>
    <property type="match status" value="1"/>
</dbReference>
<dbReference type="Gene3D" id="3.30.260.10">
    <property type="entry name" value="TCP-1-like chaperonin intermediate domain"/>
    <property type="match status" value="1"/>
</dbReference>
<keyword evidence="4 7" id="KW-0547">Nucleotide-binding</keyword>
<evidence type="ECO:0000256" key="2">
    <source>
        <dbReference type="ARBA" id="ARBA00008020"/>
    </source>
</evidence>
<evidence type="ECO:0000313" key="11">
    <source>
        <dbReference type="Proteomes" id="UP000293045"/>
    </source>
</evidence>
<evidence type="ECO:0000313" key="9">
    <source>
        <dbReference type="EMBL" id="TBU09968.1"/>
    </source>
</evidence>
<dbReference type="EMBL" id="PITI01000112">
    <property type="protein sequence ID" value="TBU08646.1"/>
    <property type="molecule type" value="Genomic_DNA"/>
</dbReference>
<comment type="function">
    <text evidence="1">Molecular chaperone; assists the folding of proteins upon ATP hydrolysis.</text>
</comment>
<evidence type="ECO:0000313" key="8">
    <source>
        <dbReference type="EMBL" id="TBU08646.1"/>
    </source>
</evidence>
<sequence length="524" mass="58376">MSEAQVTQKGQALLINSSATSALSSFFQSNIGPKGSLKMLCSPSLTLKLTKDGNTLTKEIQFSHPTTILINKASQSISQILGDGTSSFIVMCCEIFNHSCRLFLEDTNIHRICQGIQTGCTLLLQYLSTLAVPISMDSASINYIDNILYEICSNQLNTKMNKNIAEILVPIVVKSLKCILVSQSESNQKSFLDINMVEVIKMGEGDIKETRLVKGLVLDHGGRHPLMPTYLENVVVMITNLSLEYEKPEINAQFLYSSAEQRDSLVGSERKFIFQRAKCIAEFAKELKTKNKTLLVVSERGIDPISLEVLSNEGVLALRRAKRRNMERLTKMCGGSLISRIEEIKMENMGFCGKVRVENLGEEKFTFIEDVPFGGSCTILVRGCNDFEMERVISGIKSTLKSLSFIIRDKVFIEGGPSLYLKLSKFMESTARNVSEKEVAGCLVLKDVMIKMAKILIKNFDGSVEENIVKVEKGQWERVIDNYIVVNRVIANACVMSVSLLMVDEIIKAGKQLREDNMNGKEGH</sequence>
<gene>
    <name evidence="8" type="ORF">CWI36_0112p0010</name>
    <name evidence="9" type="ORF">CWI39_0010p0030</name>
</gene>
<evidence type="ECO:0000313" key="10">
    <source>
        <dbReference type="Proteomes" id="UP000291404"/>
    </source>
</evidence>
<dbReference type="InterPro" id="IPR027413">
    <property type="entry name" value="GROEL-like_equatorial_sf"/>
</dbReference>
<dbReference type="Gene3D" id="1.10.560.10">
    <property type="entry name" value="GroEL-like equatorial domain"/>
    <property type="match status" value="1"/>
</dbReference>
<evidence type="ECO:0000256" key="7">
    <source>
        <dbReference type="RuleBase" id="RU004187"/>
    </source>
</evidence>
<proteinExistence type="inferred from homology"/>
<comment type="caution">
    <text evidence="8">The sequence shown here is derived from an EMBL/GenBank/DDBJ whole genome shotgun (WGS) entry which is preliminary data.</text>
</comment>
<reference evidence="10 11" key="1">
    <citation type="submission" date="2017-12" db="EMBL/GenBank/DDBJ databases">
        <authorList>
            <person name="Pombert J.-F."/>
            <person name="Haag K.L."/>
            <person name="Ebert D."/>
        </authorList>
    </citation>
    <scope>NUCLEOTIDE SEQUENCE [LARGE SCALE GENOMIC DNA]</scope>
    <source>
        <strain evidence="8">BE-OM-2</strain>
        <strain evidence="9">IL-BN-2</strain>
    </source>
</reference>
<evidence type="ECO:0000256" key="6">
    <source>
        <dbReference type="ARBA" id="ARBA00023186"/>
    </source>
</evidence>
<dbReference type="VEuPathDB" id="MicrosporidiaDB:CWI36_0112p0010"/>
<accession>A0A4Q9LL55</accession>
<dbReference type="InterPro" id="IPR027410">
    <property type="entry name" value="TCP-1-like_intermed_sf"/>
</dbReference>
<keyword evidence="10" id="KW-1185">Reference proteome</keyword>
<keyword evidence="5 7" id="KW-0067">ATP-binding</keyword>
<dbReference type="InterPro" id="IPR027409">
    <property type="entry name" value="GroEL-like_apical_dom_sf"/>
</dbReference>
<dbReference type="SUPFAM" id="SSF48592">
    <property type="entry name" value="GroEL equatorial domain-like"/>
    <property type="match status" value="1"/>
</dbReference>
<evidence type="ECO:0000256" key="1">
    <source>
        <dbReference type="ARBA" id="ARBA00002912"/>
    </source>
</evidence>
<dbReference type="AlphaFoldDB" id="A0A4Q9LL55"/>
<dbReference type="GO" id="GO:0140662">
    <property type="term" value="F:ATP-dependent protein folding chaperone"/>
    <property type="evidence" value="ECO:0007669"/>
    <property type="project" value="InterPro"/>
</dbReference>
<dbReference type="SUPFAM" id="SSF52029">
    <property type="entry name" value="GroEL apical domain-like"/>
    <property type="match status" value="1"/>
</dbReference>
<dbReference type="InterPro" id="IPR017998">
    <property type="entry name" value="Chaperone_TCP-1"/>
</dbReference>
<dbReference type="STRING" id="148818.A0A4Q9LL55"/>
<dbReference type="Proteomes" id="UP000291404">
    <property type="component" value="Unassembled WGS sequence"/>
</dbReference>
<dbReference type="Proteomes" id="UP000293045">
    <property type="component" value="Unassembled WGS sequence"/>
</dbReference>
<dbReference type="InterPro" id="IPR002423">
    <property type="entry name" value="Cpn60/GroEL/TCP-1"/>
</dbReference>
<comment type="similarity">
    <text evidence="2 7">Belongs to the TCP-1 chaperonin family.</text>
</comment>
<name>A0A4Q9LL55_9MICR</name>
<evidence type="ECO:0000256" key="4">
    <source>
        <dbReference type="ARBA" id="ARBA00022741"/>
    </source>
</evidence>
<organism evidence="8 10">
    <name type="scientific">Hamiltosporidium magnivora</name>
    <dbReference type="NCBI Taxonomy" id="148818"/>
    <lineage>
        <taxon>Eukaryota</taxon>
        <taxon>Fungi</taxon>
        <taxon>Fungi incertae sedis</taxon>
        <taxon>Microsporidia</taxon>
        <taxon>Dubosqiidae</taxon>
        <taxon>Hamiltosporidium</taxon>
    </lineage>
</organism>
<comment type="subunit">
    <text evidence="3">Component of the T-complex protein 1 (TCP1) complex.</text>
</comment>
<dbReference type="VEuPathDB" id="MicrosporidiaDB:CWI39_0010p0030"/>
<dbReference type="GO" id="GO:0005524">
    <property type="term" value="F:ATP binding"/>
    <property type="evidence" value="ECO:0007669"/>
    <property type="project" value="UniProtKB-KW"/>
</dbReference>
<dbReference type="PANTHER" id="PTHR11353">
    <property type="entry name" value="CHAPERONIN"/>
    <property type="match status" value="1"/>
</dbReference>
<dbReference type="EMBL" id="PIXR01000010">
    <property type="protein sequence ID" value="TBU09968.1"/>
    <property type="molecule type" value="Genomic_DNA"/>
</dbReference>
<protein>
    <submittedName>
        <fullName evidence="8">Subunit zeta of T-complex protein 1</fullName>
    </submittedName>
</protein>